<dbReference type="CDD" id="cd08570">
    <property type="entry name" value="GDPD_YPL206cp_fungi"/>
    <property type="match status" value="1"/>
</dbReference>
<evidence type="ECO:0000313" key="3">
    <source>
        <dbReference type="EMBL" id="GAA96211.1"/>
    </source>
</evidence>
<dbReference type="eggNOG" id="KOG3391">
    <property type="taxonomic scope" value="Eukaryota"/>
</dbReference>
<feature type="region of interest" description="Disordered" evidence="1">
    <location>
        <begin position="13"/>
        <end position="33"/>
    </location>
</feature>
<reference evidence="3 4" key="2">
    <citation type="journal article" date="2012" name="Open Biol.">
        <title>Characteristics of nucleosomes and linker DNA regions on the genome of the basidiomycete Mixia osmundae revealed by mono- and dinucleosome mapping.</title>
        <authorList>
            <person name="Nishida H."/>
            <person name="Kondo S."/>
            <person name="Matsumoto T."/>
            <person name="Suzuki Y."/>
            <person name="Yoshikawa H."/>
            <person name="Taylor T.D."/>
            <person name="Sugiyama J."/>
        </authorList>
    </citation>
    <scope>NUCLEOTIDE SEQUENCE [LARGE SCALE GENOMIC DNA]</scope>
    <source>
        <strain evidence="4">CBS 9802 / IAM 14324 / JCM 22182 / KY 12970</strain>
    </source>
</reference>
<gene>
    <name evidence="3" type="primary">Mo02875</name>
    <name evidence="3" type="ORF">E5Q_02875</name>
</gene>
<name>G7E051_MIXOS</name>
<evidence type="ECO:0000313" key="4">
    <source>
        <dbReference type="Proteomes" id="UP000009131"/>
    </source>
</evidence>
<dbReference type="RefSeq" id="XP_014570830.1">
    <property type="nucleotide sequence ID" value="XM_014715344.1"/>
</dbReference>
<dbReference type="PANTHER" id="PTHR43805:SF1">
    <property type="entry name" value="GP-PDE DOMAIN-CONTAINING PROTEIN"/>
    <property type="match status" value="1"/>
</dbReference>
<dbReference type="InterPro" id="IPR030395">
    <property type="entry name" value="GP_PDE_dom"/>
</dbReference>
<feature type="domain" description="GP-PDE" evidence="2">
    <location>
        <begin position="30"/>
        <end position="270"/>
    </location>
</feature>
<dbReference type="PANTHER" id="PTHR43805">
    <property type="entry name" value="GLYCEROPHOSPHORYL DIESTER PHOSPHODIESTERASE"/>
    <property type="match status" value="1"/>
</dbReference>
<dbReference type="GO" id="GO:0008081">
    <property type="term" value="F:phosphoric diester hydrolase activity"/>
    <property type="evidence" value="ECO:0007669"/>
    <property type="project" value="InterPro"/>
</dbReference>
<accession>G7E051</accession>
<evidence type="ECO:0000256" key="1">
    <source>
        <dbReference type="SAM" id="MobiDB-lite"/>
    </source>
</evidence>
<dbReference type="Gene3D" id="3.10.20.550">
    <property type="entry name" value="ASAP complex, SAP18 subunit"/>
    <property type="match status" value="1"/>
</dbReference>
<dbReference type="Proteomes" id="UP000009131">
    <property type="component" value="Unassembled WGS sequence"/>
</dbReference>
<dbReference type="STRING" id="764103.G7E051"/>
<keyword evidence="4" id="KW-1185">Reference proteome</keyword>
<dbReference type="InterPro" id="IPR010516">
    <property type="entry name" value="SAP18"/>
</dbReference>
<dbReference type="HOGENOM" id="CLU_379506_0_0_1"/>
<dbReference type="InterPro" id="IPR017946">
    <property type="entry name" value="PLC-like_Pdiesterase_TIM-brl"/>
</dbReference>
<dbReference type="PROSITE" id="PS51704">
    <property type="entry name" value="GP_PDE"/>
    <property type="match status" value="1"/>
</dbReference>
<dbReference type="Gene3D" id="3.20.20.190">
    <property type="entry name" value="Phosphatidylinositol (PI) phosphodiesterase"/>
    <property type="match status" value="1"/>
</dbReference>
<proteinExistence type="predicted"/>
<dbReference type="GO" id="GO:0006629">
    <property type="term" value="P:lipid metabolic process"/>
    <property type="evidence" value="ECO:0007669"/>
    <property type="project" value="InterPro"/>
</dbReference>
<dbReference type="Pfam" id="PF03009">
    <property type="entry name" value="GDPD"/>
    <property type="match status" value="1"/>
</dbReference>
<protein>
    <recommendedName>
        <fullName evidence="2">GP-PDE domain-containing protein</fullName>
    </recommendedName>
</protein>
<sequence>MFGFKVSKEIEVDDGASSDTGSTSSERSLPQCWGHRGASAAYPENTLASFEAAIRDGAEGIESDVHITSDNIIVMLHDPLLDRTTDGKGLVKRQPYLDGVDKVTTTKLPKQPVPTFAATVEMLMRPENRHVILNIDVKPDNDPERLFRLMDSVIRQYDDFETTLSPRLVLGLWHNKFVEPALTILPSLRLAHIGVSTALARKYFWACSAFSLNFSALVTKDGEDFRRECKNANKEVYCWTINKRNEMIEATKWGVDAILTDRTAEYLKLRDQMRTDWDTISKETSWLIGWTSIYHFTFVSMIIAAWDHFVLTKEAGAFVQPAPFSRLSASKTVDLTCIIRVPYDCNPYQHVSTILSPAALPSRSNASLACLEFLEQAHWNRPRTLKAITSALPTEELGGLPLSSFLALHRVQDFRHRLWRIELELDDRNGKEWEGGKHATPAKRLSHARLHRPSMHTPICGRQSSLRAPSRELLHRDQRRELELELPLMHFASSDLPQVSCASCTATVSREKPSATMTEQAEIDHSQTTPFLLRVFAQSGRHHDPSDFEGNLPVRHEHQVYTWRDTTIRDIVVLLLSSRAPKPIPLRYSVRQVYFDRGRGCHASKELALIFARDLSKSDEELGNTARLTLEETRFAIGDYIDVAYWGPGHGDEKSAPSLPKTLLAASPDRYRPSDRNRRDGPPDDRRDDRDRRGPIMSADRMARLNNGPARGGFNRRSASPPPQRKVSGW</sequence>
<dbReference type="InterPro" id="IPR042534">
    <property type="entry name" value="SAP18_sf"/>
</dbReference>
<feature type="compositionally biased region" description="Basic and acidic residues" evidence="1">
    <location>
        <begin position="669"/>
        <end position="694"/>
    </location>
</feature>
<comment type="caution">
    <text evidence="3">The sequence shown here is derived from an EMBL/GenBank/DDBJ whole genome shotgun (WGS) entry which is preliminary data.</text>
</comment>
<dbReference type="OrthoDB" id="1058301at2759"/>
<dbReference type="InParanoid" id="G7E051"/>
<dbReference type="SUPFAM" id="SSF51695">
    <property type="entry name" value="PLC-like phosphodiesterases"/>
    <property type="match status" value="1"/>
</dbReference>
<feature type="region of interest" description="Disordered" evidence="1">
    <location>
        <begin position="651"/>
        <end position="730"/>
    </location>
</feature>
<evidence type="ECO:0000259" key="2">
    <source>
        <dbReference type="PROSITE" id="PS51704"/>
    </source>
</evidence>
<organism evidence="3 4">
    <name type="scientific">Mixia osmundae (strain CBS 9802 / IAM 14324 / JCM 22182 / KY 12970)</name>
    <dbReference type="NCBI Taxonomy" id="764103"/>
    <lineage>
        <taxon>Eukaryota</taxon>
        <taxon>Fungi</taxon>
        <taxon>Dikarya</taxon>
        <taxon>Basidiomycota</taxon>
        <taxon>Pucciniomycotina</taxon>
        <taxon>Mixiomycetes</taxon>
        <taxon>Mixiales</taxon>
        <taxon>Mixiaceae</taxon>
        <taxon>Mixia</taxon>
    </lineage>
</organism>
<dbReference type="EMBL" id="BABT02000076">
    <property type="protein sequence ID" value="GAA96211.1"/>
    <property type="molecule type" value="Genomic_DNA"/>
</dbReference>
<dbReference type="AlphaFoldDB" id="G7E051"/>
<dbReference type="Pfam" id="PF06487">
    <property type="entry name" value="SAP18"/>
    <property type="match status" value="1"/>
</dbReference>
<dbReference type="eggNOG" id="KOG2258">
    <property type="taxonomic scope" value="Eukaryota"/>
</dbReference>
<reference evidence="3 4" key="1">
    <citation type="journal article" date="2011" name="J. Gen. Appl. Microbiol.">
        <title>Draft genome sequencing of the enigmatic basidiomycete Mixia osmundae.</title>
        <authorList>
            <person name="Nishida H."/>
            <person name="Nagatsuka Y."/>
            <person name="Sugiyama J."/>
        </authorList>
    </citation>
    <scope>NUCLEOTIDE SEQUENCE [LARGE SCALE GENOMIC DNA]</scope>
    <source>
        <strain evidence="4">CBS 9802 / IAM 14324 / JCM 22182 / KY 12970</strain>
    </source>
</reference>